<dbReference type="EMBL" id="JAUEPT010000059">
    <property type="protein sequence ID" value="KAK0435877.1"/>
    <property type="molecule type" value="Genomic_DNA"/>
</dbReference>
<dbReference type="Pfam" id="PF18758">
    <property type="entry name" value="KDZ"/>
    <property type="match status" value="1"/>
</dbReference>
<proteinExistence type="predicted"/>
<protein>
    <submittedName>
        <fullName evidence="2">Uncharacterized protein</fullName>
    </submittedName>
</protein>
<evidence type="ECO:0000313" key="3">
    <source>
        <dbReference type="Proteomes" id="UP001175226"/>
    </source>
</evidence>
<keyword evidence="3" id="KW-1185">Reference proteome</keyword>
<feature type="region of interest" description="Disordered" evidence="1">
    <location>
        <begin position="278"/>
        <end position="309"/>
    </location>
</feature>
<comment type="caution">
    <text evidence="2">The sequence shown here is derived from an EMBL/GenBank/DDBJ whole genome shotgun (WGS) entry which is preliminary data.</text>
</comment>
<reference evidence="2" key="1">
    <citation type="submission" date="2023-06" db="EMBL/GenBank/DDBJ databases">
        <authorList>
            <consortium name="Lawrence Berkeley National Laboratory"/>
            <person name="Ahrendt S."/>
            <person name="Sahu N."/>
            <person name="Indic B."/>
            <person name="Wong-Bajracharya J."/>
            <person name="Merenyi Z."/>
            <person name="Ke H.-M."/>
            <person name="Monk M."/>
            <person name="Kocsube S."/>
            <person name="Drula E."/>
            <person name="Lipzen A."/>
            <person name="Balint B."/>
            <person name="Henrissat B."/>
            <person name="Andreopoulos B."/>
            <person name="Martin F.M."/>
            <person name="Harder C.B."/>
            <person name="Rigling D."/>
            <person name="Ford K.L."/>
            <person name="Foster G.D."/>
            <person name="Pangilinan J."/>
            <person name="Papanicolaou A."/>
            <person name="Barry K."/>
            <person name="LaButti K."/>
            <person name="Viragh M."/>
            <person name="Koriabine M."/>
            <person name="Yan M."/>
            <person name="Riley R."/>
            <person name="Champramary S."/>
            <person name="Plett K.L."/>
            <person name="Tsai I.J."/>
            <person name="Slot J."/>
            <person name="Sipos G."/>
            <person name="Plett J."/>
            <person name="Nagy L.G."/>
            <person name="Grigoriev I.V."/>
        </authorList>
    </citation>
    <scope>NUCLEOTIDE SEQUENCE</scope>
    <source>
        <strain evidence="2">FPL87.14</strain>
    </source>
</reference>
<accession>A0AA39J4A5</accession>
<dbReference type="InterPro" id="IPR040521">
    <property type="entry name" value="KDZ"/>
</dbReference>
<name>A0AA39J4A5_9AGAR</name>
<evidence type="ECO:0000256" key="1">
    <source>
        <dbReference type="SAM" id="MobiDB-lite"/>
    </source>
</evidence>
<feature type="compositionally biased region" description="Polar residues" evidence="1">
    <location>
        <begin position="284"/>
        <end position="309"/>
    </location>
</feature>
<sequence length="484" mass="55615">MVPSLGLGDLQKGEKYCNVDYVLLRGVQPVWVKSVFFSYNIVCQWSVNLLERMQEMLDHLQIPKGVEIAFGIPKLHCPVHVKKCQFHYMNWCKFIGMGKSLAQKQMIAHHKLKHQTEVHYMFMTCLPDPQLAQKWTEEVTAWENNMDDETEAMLLHQLQEEERQEAAQGQPWLNKMGPVAFMGMALWIEDLQQHVWVTSEGKGELSNAEAVELHKKHVRLARRIKLFWKLQMIYILGACICMAKKNERVRERVDVEDEKLWPGFNRGEVATSAVPRHLGIDPQQPANDSSFSSVSRPQPQGTGANHLCSSNGAAPGSDFNVDVLLSVGEGRRVMSWIWLVEGGLGNSSDTDMIKGANLHVIGISYTDDSAAVRTEWLKSHAHILQWSEELQLVEEEMRWVQVSLARKVDWWEERRRGWQPLTPEFSEGIAAYVDKQVALIRWLVMSFSMLWGAQGDFDKDEWINEEDAESDVLVARFQEMHEFD</sequence>
<dbReference type="AlphaFoldDB" id="A0AA39J4A5"/>
<dbReference type="Proteomes" id="UP001175226">
    <property type="component" value="Unassembled WGS sequence"/>
</dbReference>
<evidence type="ECO:0000313" key="2">
    <source>
        <dbReference type="EMBL" id="KAK0435877.1"/>
    </source>
</evidence>
<organism evidence="2 3">
    <name type="scientific">Armillaria borealis</name>
    <dbReference type="NCBI Taxonomy" id="47425"/>
    <lineage>
        <taxon>Eukaryota</taxon>
        <taxon>Fungi</taxon>
        <taxon>Dikarya</taxon>
        <taxon>Basidiomycota</taxon>
        <taxon>Agaricomycotina</taxon>
        <taxon>Agaricomycetes</taxon>
        <taxon>Agaricomycetidae</taxon>
        <taxon>Agaricales</taxon>
        <taxon>Marasmiineae</taxon>
        <taxon>Physalacriaceae</taxon>
        <taxon>Armillaria</taxon>
    </lineage>
</organism>
<gene>
    <name evidence="2" type="ORF">EV421DRAFT_1739936</name>
</gene>